<dbReference type="SUPFAM" id="SSF51735">
    <property type="entry name" value="NAD(P)-binding Rossmann-fold domains"/>
    <property type="match status" value="1"/>
</dbReference>
<evidence type="ECO:0000313" key="1">
    <source>
        <dbReference type="EMBL" id="PKQ60274.1"/>
    </source>
</evidence>
<dbReference type="PANTHER" id="PTHR48079">
    <property type="entry name" value="PROTEIN YEEZ"/>
    <property type="match status" value="1"/>
</dbReference>
<reference evidence="1 2" key="1">
    <citation type="journal article" date="2017" name="Front. Microbiol.">
        <title>Labilibaculum manganireducens gen. nov., sp. nov. and Labilibaculum filiforme sp. nov., Novel Bacteroidetes Isolated from Subsurface Sediments of the Baltic Sea.</title>
        <authorList>
            <person name="Vandieken V."/>
            <person name="Marshall I.P."/>
            <person name="Niemann H."/>
            <person name="Engelen B."/>
            <person name="Cypionka H."/>
        </authorList>
    </citation>
    <scope>NUCLEOTIDE SEQUENCE [LARGE SCALE GENOMIC DNA]</scope>
    <source>
        <strain evidence="1 2">59.16B</strain>
    </source>
</reference>
<accession>A0A2N3HQD5</accession>
<dbReference type="GO" id="GO:0005737">
    <property type="term" value="C:cytoplasm"/>
    <property type="evidence" value="ECO:0007669"/>
    <property type="project" value="TreeGrafter"/>
</dbReference>
<dbReference type="InterPro" id="IPR036291">
    <property type="entry name" value="NAD(P)-bd_dom_sf"/>
</dbReference>
<dbReference type="InterPro" id="IPR051783">
    <property type="entry name" value="NAD(P)-dependent_oxidoreduct"/>
</dbReference>
<keyword evidence="2" id="KW-1185">Reference proteome</keyword>
<evidence type="ECO:0000313" key="2">
    <source>
        <dbReference type="Proteomes" id="UP000233535"/>
    </source>
</evidence>
<dbReference type="EMBL" id="MVDD01000030">
    <property type="protein sequence ID" value="PKQ60274.1"/>
    <property type="molecule type" value="Genomic_DNA"/>
</dbReference>
<comment type="caution">
    <text evidence="1">The sequence shown here is derived from an EMBL/GenBank/DDBJ whole genome shotgun (WGS) entry which is preliminary data.</text>
</comment>
<name>A0A2N3HQD5_9BACT</name>
<dbReference type="OrthoDB" id="751203at2"/>
<dbReference type="Gene3D" id="3.40.50.720">
    <property type="entry name" value="NAD(P)-binding Rossmann-like Domain"/>
    <property type="match status" value="1"/>
</dbReference>
<dbReference type="GO" id="GO:0004029">
    <property type="term" value="F:aldehyde dehydrogenase (NAD+) activity"/>
    <property type="evidence" value="ECO:0007669"/>
    <property type="project" value="TreeGrafter"/>
</dbReference>
<gene>
    <name evidence="1" type="ORF">BZG02_19950</name>
</gene>
<dbReference type="Proteomes" id="UP000233535">
    <property type="component" value="Unassembled WGS sequence"/>
</dbReference>
<protein>
    <submittedName>
        <fullName evidence="1">Uncharacterized protein</fullName>
    </submittedName>
</protein>
<dbReference type="AlphaFoldDB" id="A0A2N3HQD5"/>
<dbReference type="PANTHER" id="PTHR48079:SF6">
    <property type="entry name" value="NAD(P)-BINDING DOMAIN-CONTAINING PROTEIN-RELATED"/>
    <property type="match status" value="1"/>
</dbReference>
<dbReference type="RefSeq" id="WP_101263522.1">
    <property type="nucleotide sequence ID" value="NZ_MVDD01000030.1"/>
</dbReference>
<sequence>MNKTLIRREKTISILGCGWLGLPLAKFLLKKGYQINGSTSTPEKLSQLSTEGINPYLISFDPEINADFDADFFHSDLLIINFPPKQREAIEEYHSQQIKALINQLQFSTIKKVIFISSTSVYANVNKLVTEKNKQTPEKSSGKALRIVEEILLLQQNFKTSIIRFGGLIGYDRKPGRFFSKMKQAVEGQTPVNLIHRDDCIGTIFHLIENDLWGEIYNACCPEHPTREDFYKTATKIGGFEIPKFVSKKSSCKTISSEKLIRTNYTFKYNNPIDAIVF</sequence>
<organism evidence="1 2">
    <name type="scientific">Labilibaculum filiforme</name>
    <dbReference type="NCBI Taxonomy" id="1940526"/>
    <lineage>
        <taxon>Bacteria</taxon>
        <taxon>Pseudomonadati</taxon>
        <taxon>Bacteroidota</taxon>
        <taxon>Bacteroidia</taxon>
        <taxon>Marinilabiliales</taxon>
        <taxon>Marinifilaceae</taxon>
        <taxon>Labilibaculum</taxon>
    </lineage>
</organism>
<proteinExistence type="predicted"/>